<accession>A0A5N0V1G0</accession>
<dbReference type="GO" id="GO:0051607">
    <property type="term" value="P:defense response to virus"/>
    <property type="evidence" value="ECO:0007669"/>
    <property type="project" value="UniProtKB-KW"/>
</dbReference>
<dbReference type="Proteomes" id="UP000319769">
    <property type="component" value="Unassembled WGS sequence"/>
</dbReference>
<dbReference type="InterPro" id="IPR038257">
    <property type="entry name" value="CRISPR-assoc_Cas3_HD_sf"/>
</dbReference>
<dbReference type="OrthoDB" id="9810236at2"/>
<reference evidence="5" key="1">
    <citation type="submission" date="2019-09" db="EMBL/GenBank/DDBJ databases">
        <authorList>
            <person name="Teo W.F.A."/>
            <person name="Duangmal K."/>
        </authorList>
    </citation>
    <scope>NUCLEOTIDE SEQUENCE [LARGE SCALE GENOMIC DNA]</scope>
    <source>
        <strain evidence="5">K81G1</strain>
    </source>
</reference>
<dbReference type="NCBIfam" id="TIGR01596">
    <property type="entry name" value="cas3_HD"/>
    <property type="match status" value="1"/>
</dbReference>
<evidence type="ECO:0000256" key="3">
    <source>
        <dbReference type="ARBA" id="ARBA00023118"/>
    </source>
</evidence>
<dbReference type="GO" id="GO:0046872">
    <property type="term" value="F:metal ion binding"/>
    <property type="evidence" value="ECO:0007669"/>
    <property type="project" value="UniProtKB-KW"/>
</dbReference>
<organism evidence="5 6">
    <name type="scientific">Amycolatopsis acidicola</name>
    <dbReference type="NCBI Taxonomy" id="2596893"/>
    <lineage>
        <taxon>Bacteria</taxon>
        <taxon>Bacillati</taxon>
        <taxon>Actinomycetota</taxon>
        <taxon>Actinomycetes</taxon>
        <taxon>Pseudonocardiales</taxon>
        <taxon>Pseudonocardiaceae</taxon>
        <taxon>Amycolatopsis</taxon>
    </lineage>
</organism>
<evidence type="ECO:0000313" key="5">
    <source>
        <dbReference type="EMBL" id="KAA9157932.1"/>
    </source>
</evidence>
<dbReference type="CDD" id="cd09641">
    <property type="entry name" value="Cas3''_I"/>
    <property type="match status" value="1"/>
</dbReference>
<dbReference type="InterPro" id="IPR006483">
    <property type="entry name" value="CRISPR-assoc_Cas3_HD"/>
</dbReference>
<keyword evidence="3" id="KW-0051">Antiviral defense</keyword>
<keyword evidence="5" id="KW-0255">Endonuclease</keyword>
<evidence type="ECO:0000256" key="2">
    <source>
        <dbReference type="ARBA" id="ARBA00022801"/>
    </source>
</evidence>
<name>A0A5N0V1G0_9PSEU</name>
<proteinExistence type="predicted"/>
<keyword evidence="5" id="KW-0540">Nuclease</keyword>
<dbReference type="GO" id="GO:0004519">
    <property type="term" value="F:endonuclease activity"/>
    <property type="evidence" value="ECO:0007669"/>
    <property type="project" value="UniProtKB-KW"/>
</dbReference>
<feature type="domain" description="HD Cas3-type" evidence="4">
    <location>
        <begin position="52"/>
        <end position="256"/>
    </location>
</feature>
<keyword evidence="2" id="KW-0378">Hydrolase</keyword>
<keyword evidence="6" id="KW-1185">Reference proteome</keyword>
<keyword evidence="1" id="KW-0479">Metal-binding</keyword>
<sequence length="278" mass="29496">MLTSAVGWSGAGVTARAQIAIGFSVTGVLGVEADEDSWLSAWAKSFFAPESGVTGWLPLWQHSVDSGAVAGLLVDRWVSHQVVDLIAEDLPQGRDDARLLARWLAGVHDVGKLSPAFAVQVGSLADRMRDAGLVVSPLLAVDPHRARITHSLVGFAAVRDWLSSEAGFPRRGLASGLASIVASHHGIAPEQTQLAEVRQFSHLAGTGPWAQARAQMLEFATDRLGGRERLASLAGVRLSRPAAVLLTGIVIMADWIASNTDLFPPQSSTELHSRPPLC</sequence>
<evidence type="ECO:0000256" key="1">
    <source>
        <dbReference type="ARBA" id="ARBA00022723"/>
    </source>
</evidence>
<evidence type="ECO:0000313" key="6">
    <source>
        <dbReference type="Proteomes" id="UP000319769"/>
    </source>
</evidence>
<dbReference type="GO" id="GO:0016787">
    <property type="term" value="F:hydrolase activity"/>
    <property type="evidence" value="ECO:0007669"/>
    <property type="project" value="UniProtKB-KW"/>
</dbReference>
<gene>
    <name evidence="5" type="ORF">FPZ12_023895</name>
</gene>
<dbReference type="AlphaFoldDB" id="A0A5N0V1G0"/>
<evidence type="ECO:0000259" key="4">
    <source>
        <dbReference type="PROSITE" id="PS51643"/>
    </source>
</evidence>
<protein>
    <submittedName>
        <fullName evidence="5">CRISPR-associated endonuclease Cas3</fullName>
    </submittedName>
</protein>
<dbReference type="Pfam" id="PF18019">
    <property type="entry name" value="Cas3_HD"/>
    <property type="match status" value="1"/>
</dbReference>
<dbReference type="EMBL" id="VMNW02000038">
    <property type="protein sequence ID" value="KAA9157932.1"/>
    <property type="molecule type" value="Genomic_DNA"/>
</dbReference>
<dbReference type="Gene3D" id="1.10.3210.30">
    <property type="match status" value="1"/>
</dbReference>
<dbReference type="PROSITE" id="PS51643">
    <property type="entry name" value="HD_CAS3"/>
    <property type="match status" value="1"/>
</dbReference>
<comment type="caution">
    <text evidence="5">The sequence shown here is derived from an EMBL/GenBank/DDBJ whole genome shotgun (WGS) entry which is preliminary data.</text>
</comment>